<evidence type="ECO:0000313" key="2">
    <source>
        <dbReference type="Proteomes" id="UP000676478"/>
    </source>
</evidence>
<protein>
    <submittedName>
        <fullName evidence="1">Uncharacterized protein</fullName>
    </submittedName>
</protein>
<name>A0AA41JTZ4_LEVBR</name>
<organism evidence="1 2">
    <name type="scientific">Levilactobacillus brevis</name>
    <name type="common">Lactobacillus brevis</name>
    <dbReference type="NCBI Taxonomy" id="1580"/>
    <lineage>
        <taxon>Bacteria</taxon>
        <taxon>Bacillati</taxon>
        <taxon>Bacillota</taxon>
        <taxon>Bacilli</taxon>
        <taxon>Lactobacillales</taxon>
        <taxon>Lactobacillaceae</taxon>
        <taxon>Levilactobacillus</taxon>
    </lineage>
</organism>
<proteinExistence type="predicted"/>
<reference evidence="1" key="2">
    <citation type="submission" date="2022-09" db="EMBL/GenBank/DDBJ databases">
        <title>Genome-inferred correspondence between phylogeny and metabolic traits in the wild Drosophila gut microbiome.</title>
        <authorList>
            <person name="Bueno E."/>
            <person name="Blow F."/>
            <person name="Douglas A.E."/>
        </authorList>
    </citation>
    <scope>NUCLEOTIDE SEQUENCE</scope>
    <source>
        <strain evidence="1">Dm-2019-70</strain>
    </source>
</reference>
<dbReference type="RefSeq" id="WP_211756822.1">
    <property type="nucleotide sequence ID" value="NZ_JAERKF010000018.1"/>
</dbReference>
<dbReference type="EMBL" id="JAERKF010000018">
    <property type="protein sequence ID" value="MBS1011587.1"/>
    <property type="molecule type" value="Genomic_DNA"/>
</dbReference>
<dbReference type="Proteomes" id="UP000676478">
    <property type="component" value="Unassembled WGS sequence"/>
</dbReference>
<gene>
    <name evidence="1" type="ORF">JK167_12220</name>
</gene>
<comment type="caution">
    <text evidence="1">The sequence shown here is derived from an EMBL/GenBank/DDBJ whole genome shotgun (WGS) entry which is preliminary data.</text>
</comment>
<reference evidence="1" key="1">
    <citation type="submission" date="2020-12" db="EMBL/GenBank/DDBJ databases">
        <authorList>
            <person name="Mcmullen J.G."/>
        </authorList>
    </citation>
    <scope>NUCLEOTIDE SEQUENCE</scope>
    <source>
        <strain evidence="1">Dm-2019-70</strain>
    </source>
</reference>
<sequence length="89" mass="10362">MNFDFVWEGTKSWRNRIKDLISNEKLSKTDQAVLYELGLLALHPKHSTIIEDKLNISKEDFYLSLAHLEKANIIRYQLDSEPMSTPLAQ</sequence>
<accession>A0AA41JTZ4</accession>
<evidence type="ECO:0000313" key="1">
    <source>
        <dbReference type="EMBL" id="MBS1011587.1"/>
    </source>
</evidence>
<dbReference type="AlphaFoldDB" id="A0AA41JTZ4"/>